<dbReference type="InterPro" id="IPR001303">
    <property type="entry name" value="Aldolase_II/adducin_N"/>
</dbReference>
<protein>
    <submittedName>
        <fullName evidence="4">Fuculose phosphate aldolase</fullName>
    </submittedName>
</protein>
<gene>
    <name evidence="4" type="ORF">KGMB01110_23310</name>
</gene>
<evidence type="ECO:0000256" key="1">
    <source>
        <dbReference type="ARBA" id="ARBA00022723"/>
    </source>
</evidence>
<evidence type="ECO:0000256" key="2">
    <source>
        <dbReference type="ARBA" id="ARBA00023239"/>
    </source>
</evidence>
<sequence>MVLREERELVVEYGKKLSQEKLSVGTSGNISAYNAEEGLMAITPSGMDYMKLKPEDVVVMDLDSHLVDSNRKPSSEWALHTGFYLKKKDIRAVVHTHPKYSTIFAVLREPIRPVHYAMAGIGTYEVPCAPYYMYGTPELAHTAVETCGEGRAVLLANHGLITCGETLPQAYDLTANVEYTAELAYRSRAIGQPVYLSEEEVKAVYESFQTYGQADSGKKGY</sequence>
<dbReference type="AlphaFoldDB" id="A0A391P2X5"/>
<dbReference type="InterPro" id="IPR036409">
    <property type="entry name" value="Aldolase_II/adducin_N_sf"/>
</dbReference>
<dbReference type="SUPFAM" id="SSF53639">
    <property type="entry name" value="AraD/HMP-PK domain-like"/>
    <property type="match status" value="1"/>
</dbReference>
<dbReference type="RefSeq" id="WP_119298515.1">
    <property type="nucleotide sequence ID" value="NZ_BHGK01000001.1"/>
</dbReference>
<keyword evidence="5" id="KW-1185">Reference proteome</keyword>
<evidence type="ECO:0000313" key="5">
    <source>
        <dbReference type="Proteomes" id="UP000265643"/>
    </source>
</evidence>
<dbReference type="Proteomes" id="UP000265643">
    <property type="component" value="Unassembled WGS sequence"/>
</dbReference>
<keyword evidence="1" id="KW-0479">Metal-binding</keyword>
<keyword evidence="2" id="KW-0456">Lyase</keyword>
<dbReference type="Pfam" id="PF00596">
    <property type="entry name" value="Aldolase_II"/>
    <property type="match status" value="1"/>
</dbReference>
<proteinExistence type="predicted"/>
<name>A0A391P2X5_9FIRM</name>
<feature type="domain" description="Class II aldolase/adducin N-terminal" evidence="3">
    <location>
        <begin position="8"/>
        <end position="185"/>
    </location>
</feature>
<dbReference type="SMART" id="SM01007">
    <property type="entry name" value="Aldolase_II"/>
    <property type="match status" value="1"/>
</dbReference>
<dbReference type="GO" id="GO:0016832">
    <property type="term" value="F:aldehyde-lyase activity"/>
    <property type="evidence" value="ECO:0007669"/>
    <property type="project" value="TreeGrafter"/>
</dbReference>
<accession>A0A391P2X5</accession>
<dbReference type="Gene3D" id="3.40.225.10">
    <property type="entry name" value="Class II aldolase/adducin N-terminal domain"/>
    <property type="match status" value="1"/>
</dbReference>
<dbReference type="PANTHER" id="PTHR22789:SF0">
    <property type="entry name" value="3-OXO-TETRONATE 4-PHOSPHATE DECARBOXYLASE-RELATED"/>
    <property type="match status" value="1"/>
</dbReference>
<dbReference type="GO" id="GO:0019323">
    <property type="term" value="P:pentose catabolic process"/>
    <property type="evidence" value="ECO:0007669"/>
    <property type="project" value="TreeGrafter"/>
</dbReference>
<evidence type="ECO:0000259" key="3">
    <source>
        <dbReference type="SMART" id="SM01007"/>
    </source>
</evidence>
<dbReference type="GO" id="GO:0005829">
    <property type="term" value="C:cytosol"/>
    <property type="evidence" value="ECO:0007669"/>
    <property type="project" value="TreeGrafter"/>
</dbReference>
<reference evidence="5" key="1">
    <citation type="submission" date="2018-09" db="EMBL/GenBank/DDBJ databases">
        <title>Draft Genome Sequence of Mediterraneibacter sp. KCTC 15684.</title>
        <authorList>
            <person name="Kim J.S."/>
            <person name="Han K.I."/>
            <person name="Suh M.K."/>
            <person name="Lee K.C."/>
            <person name="Eom M.K."/>
            <person name="Lee J.H."/>
            <person name="Park S.H."/>
            <person name="Kang S.W."/>
            <person name="Park J.E."/>
            <person name="Oh B.S."/>
            <person name="Yu S.Y."/>
            <person name="Choi S.H."/>
            <person name="Lee D.H."/>
            <person name="Yoon H."/>
            <person name="Kim B."/>
            <person name="Yang S.J."/>
            <person name="Lee J.S."/>
        </authorList>
    </citation>
    <scope>NUCLEOTIDE SEQUENCE [LARGE SCALE GENOMIC DNA]</scope>
    <source>
        <strain evidence="5">KCTC 15684</strain>
    </source>
</reference>
<dbReference type="InterPro" id="IPR050197">
    <property type="entry name" value="Aldolase_class_II_sugar_metab"/>
</dbReference>
<dbReference type="GO" id="GO:0046872">
    <property type="term" value="F:metal ion binding"/>
    <property type="evidence" value="ECO:0007669"/>
    <property type="project" value="UniProtKB-KW"/>
</dbReference>
<comment type="caution">
    <text evidence="4">The sequence shown here is derived from an EMBL/GenBank/DDBJ whole genome shotgun (WGS) entry which is preliminary data.</text>
</comment>
<evidence type="ECO:0000313" key="4">
    <source>
        <dbReference type="EMBL" id="GCA67895.1"/>
    </source>
</evidence>
<dbReference type="EMBL" id="BHGK01000001">
    <property type="protein sequence ID" value="GCA67895.1"/>
    <property type="molecule type" value="Genomic_DNA"/>
</dbReference>
<dbReference type="PANTHER" id="PTHR22789">
    <property type="entry name" value="FUCULOSE PHOSPHATE ALDOLASE"/>
    <property type="match status" value="1"/>
</dbReference>
<organism evidence="4 5">
    <name type="scientific">Mediterraneibacter butyricigenes</name>
    <dbReference type="NCBI Taxonomy" id="2316025"/>
    <lineage>
        <taxon>Bacteria</taxon>
        <taxon>Bacillati</taxon>
        <taxon>Bacillota</taxon>
        <taxon>Clostridia</taxon>
        <taxon>Lachnospirales</taxon>
        <taxon>Lachnospiraceae</taxon>
        <taxon>Mediterraneibacter</taxon>
    </lineage>
</organism>